<reference evidence="4 5" key="1">
    <citation type="submission" date="2020-07" db="EMBL/GenBank/DDBJ databases">
        <title>Genomic Encyclopedia of Type Strains, Phase IV (KMG-V): Genome sequencing to study the core and pangenomes of soil and plant-associated prokaryotes.</title>
        <authorList>
            <person name="Whitman W."/>
        </authorList>
    </citation>
    <scope>NUCLEOTIDE SEQUENCE [LARGE SCALE GENOMIC DNA]</scope>
    <source>
        <strain evidence="4 5">AN3</strain>
    </source>
</reference>
<dbReference type="InterPro" id="IPR011250">
    <property type="entry name" value="OMP/PagP_B-barrel"/>
</dbReference>
<dbReference type="Proteomes" id="UP000549052">
    <property type="component" value="Unassembled WGS sequence"/>
</dbReference>
<feature type="domain" description="Outer membrane protein beta-barrel" evidence="3">
    <location>
        <begin position="38"/>
        <end position="223"/>
    </location>
</feature>
<dbReference type="AlphaFoldDB" id="A0A839EGP4"/>
<dbReference type="EMBL" id="JACGXN010000004">
    <property type="protein sequence ID" value="MBA8879403.1"/>
    <property type="molecule type" value="Genomic_DNA"/>
</dbReference>
<comment type="caution">
    <text evidence="4">The sequence shown here is derived from an EMBL/GenBank/DDBJ whole genome shotgun (WGS) entry which is preliminary data.</text>
</comment>
<evidence type="ECO:0000313" key="4">
    <source>
        <dbReference type="EMBL" id="MBA8879403.1"/>
    </source>
</evidence>
<dbReference type="Pfam" id="PF13505">
    <property type="entry name" value="OMP_b-brl"/>
    <property type="match status" value="1"/>
</dbReference>
<organism evidence="4 5">
    <name type="scientific">Phyllobacterium myrsinacearum</name>
    <dbReference type="NCBI Taxonomy" id="28101"/>
    <lineage>
        <taxon>Bacteria</taxon>
        <taxon>Pseudomonadati</taxon>
        <taxon>Pseudomonadota</taxon>
        <taxon>Alphaproteobacteria</taxon>
        <taxon>Hyphomicrobiales</taxon>
        <taxon>Phyllobacteriaceae</taxon>
        <taxon>Phyllobacterium</taxon>
    </lineage>
</organism>
<dbReference type="SUPFAM" id="SSF56925">
    <property type="entry name" value="OMPA-like"/>
    <property type="match status" value="1"/>
</dbReference>
<dbReference type="Gene3D" id="2.40.160.20">
    <property type="match status" value="1"/>
</dbReference>
<dbReference type="RefSeq" id="WP_210278147.1">
    <property type="nucleotide sequence ID" value="NZ_JACGXN010000004.1"/>
</dbReference>
<dbReference type="InterPro" id="IPR027385">
    <property type="entry name" value="Beta-barrel_OMP"/>
</dbReference>
<evidence type="ECO:0000256" key="2">
    <source>
        <dbReference type="SAM" id="SignalP"/>
    </source>
</evidence>
<protein>
    <submittedName>
        <fullName evidence="4">Opacity protein-like surface antigen</fullName>
    </submittedName>
</protein>
<evidence type="ECO:0000313" key="5">
    <source>
        <dbReference type="Proteomes" id="UP000549052"/>
    </source>
</evidence>
<keyword evidence="5" id="KW-1185">Reference proteome</keyword>
<evidence type="ECO:0000256" key="1">
    <source>
        <dbReference type="ARBA" id="ARBA00022729"/>
    </source>
</evidence>
<accession>A0A839EGP4</accession>
<gene>
    <name evidence="4" type="ORF">FHW16_003122</name>
</gene>
<sequence>MMRFKRILLSAAALLPLLGGHVLAADLGSATYPQDVPAFVPVEQASGWYLRGDVAYNFKSDVKANVDYVGGTAPADYEMKRGFSPFLGVGYQFNDYLRGDVTVGYSQRDTTYFDTTAKLWEGMVNAYVDLGKYYGITPYVGGGVGIANVNYDFVGPVYSGLTSSDTNRFAWALMAGVAVDVTPNLKLDLGYRYSDINGADLYKAGDVTVRDNGIKTHQLRAGVRFSTW</sequence>
<proteinExistence type="predicted"/>
<feature type="chain" id="PRO_5032357643" evidence="2">
    <location>
        <begin position="25"/>
        <end position="228"/>
    </location>
</feature>
<name>A0A839EGP4_9HYPH</name>
<evidence type="ECO:0000259" key="3">
    <source>
        <dbReference type="Pfam" id="PF13505"/>
    </source>
</evidence>
<feature type="signal peptide" evidence="2">
    <location>
        <begin position="1"/>
        <end position="24"/>
    </location>
</feature>
<keyword evidence="1 2" id="KW-0732">Signal</keyword>